<accession>A0A9P7N2N2</accession>
<dbReference type="EMBL" id="SRPW01004176">
    <property type="protein sequence ID" value="KAG5984756.1"/>
    <property type="molecule type" value="Genomic_DNA"/>
</dbReference>
<proteinExistence type="predicted"/>
<keyword evidence="2" id="KW-0732">Signal</keyword>
<gene>
    <name evidence="3" type="ORF">E4U43_006149</name>
</gene>
<evidence type="ECO:0000313" key="3">
    <source>
        <dbReference type="EMBL" id="KAG5984756.1"/>
    </source>
</evidence>
<comment type="caution">
    <text evidence="3">The sequence shown here is derived from an EMBL/GenBank/DDBJ whole genome shotgun (WGS) entry which is preliminary data.</text>
</comment>
<organism evidence="3 4">
    <name type="scientific">Claviceps pusilla</name>
    <dbReference type="NCBI Taxonomy" id="123648"/>
    <lineage>
        <taxon>Eukaryota</taxon>
        <taxon>Fungi</taxon>
        <taxon>Dikarya</taxon>
        <taxon>Ascomycota</taxon>
        <taxon>Pezizomycotina</taxon>
        <taxon>Sordariomycetes</taxon>
        <taxon>Hypocreomycetidae</taxon>
        <taxon>Hypocreales</taxon>
        <taxon>Clavicipitaceae</taxon>
        <taxon>Claviceps</taxon>
    </lineage>
</organism>
<feature type="chain" id="PRO_5040328717" description="Secreted protein" evidence="2">
    <location>
        <begin position="20"/>
        <end position="91"/>
    </location>
</feature>
<keyword evidence="4" id="KW-1185">Reference proteome</keyword>
<dbReference type="AlphaFoldDB" id="A0A9P7N2N2"/>
<evidence type="ECO:0000256" key="2">
    <source>
        <dbReference type="SAM" id="SignalP"/>
    </source>
</evidence>
<sequence>MATLIRLACLVVFANLPLAIRRFPMPRPPAPAPFNMNISISTKRYGDSVGTRAGDWRGGRREAGGKREAGSGKREAGSGKRDERANWQTRE</sequence>
<evidence type="ECO:0000256" key="1">
    <source>
        <dbReference type="SAM" id="MobiDB-lite"/>
    </source>
</evidence>
<feature type="region of interest" description="Disordered" evidence="1">
    <location>
        <begin position="45"/>
        <end position="91"/>
    </location>
</feature>
<reference evidence="3" key="1">
    <citation type="journal article" date="2020" name="bioRxiv">
        <title>Whole genome comparisons of ergot fungi reveals the divergence and evolution of species within the genus Claviceps are the result of varying mechanisms driving genome evolution and host range expansion.</title>
        <authorList>
            <person name="Wyka S.A."/>
            <person name="Mondo S.J."/>
            <person name="Liu M."/>
            <person name="Dettman J."/>
            <person name="Nalam V."/>
            <person name="Broders K.D."/>
        </authorList>
    </citation>
    <scope>NUCLEOTIDE SEQUENCE</scope>
    <source>
        <strain evidence="3">CCC 602</strain>
    </source>
</reference>
<feature type="signal peptide" evidence="2">
    <location>
        <begin position="1"/>
        <end position="19"/>
    </location>
</feature>
<evidence type="ECO:0008006" key="5">
    <source>
        <dbReference type="Google" id="ProtNLM"/>
    </source>
</evidence>
<protein>
    <recommendedName>
        <fullName evidence="5">Secreted protein</fullName>
    </recommendedName>
</protein>
<evidence type="ECO:0000313" key="4">
    <source>
        <dbReference type="Proteomes" id="UP000748025"/>
    </source>
</evidence>
<name>A0A9P7N2N2_9HYPO</name>
<feature type="compositionally biased region" description="Basic and acidic residues" evidence="1">
    <location>
        <begin position="54"/>
        <end position="91"/>
    </location>
</feature>
<dbReference type="Proteomes" id="UP000748025">
    <property type="component" value="Unassembled WGS sequence"/>
</dbReference>